<accession>A0A8J6HS91</accession>
<gene>
    <name evidence="10" type="ORF">GEV33_003084</name>
</gene>
<dbReference type="Pfam" id="PF01494">
    <property type="entry name" value="FAD_binding_3"/>
    <property type="match status" value="1"/>
</dbReference>
<dbReference type="GO" id="GO:0019363">
    <property type="term" value="P:pyridine nucleotide biosynthetic process"/>
    <property type="evidence" value="ECO:0007669"/>
    <property type="project" value="UniProtKB-KW"/>
</dbReference>
<keyword evidence="11" id="KW-1185">Reference proteome</keyword>
<keyword evidence="8" id="KW-0812">Transmembrane</keyword>
<evidence type="ECO:0000256" key="1">
    <source>
        <dbReference type="ARBA" id="ARBA00001974"/>
    </source>
</evidence>
<dbReference type="GO" id="GO:0071949">
    <property type="term" value="F:FAD binding"/>
    <property type="evidence" value="ECO:0007669"/>
    <property type="project" value="InterPro"/>
</dbReference>
<name>A0A8J6HS91_TENMO</name>
<evidence type="ECO:0000256" key="4">
    <source>
        <dbReference type="ARBA" id="ARBA00022827"/>
    </source>
</evidence>
<keyword evidence="8" id="KW-0472">Membrane</keyword>
<dbReference type="AlphaFoldDB" id="A0A8J6HS91"/>
<organism evidence="10 11">
    <name type="scientific">Tenebrio molitor</name>
    <name type="common">Yellow mealworm beetle</name>
    <dbReference type="NCBI Taxonomy" id="7067"/>
    <lineage>
        <taxon>Eukaryota</taxon>
        <taxon>Metazoa</taxon>
        <taxon>Ecdysozoa</taxon>
        <taxon>Arthropoda</taxon>
        <taxon>Hexapoda</taxon>
        <taxon>Insecta</taxon>
        <taxon>Pterygota</taxon>
        <taxon>Neoptera</taxon>
        <taxon>Endopterygota</taxon>
        <taxon>Coleoptera</taxon>
        <taxon>Polyphaga</taxon>
        <taxon>Cucujiformia</taxon>
        <taxon>Tenebrionidae</taxon>
        <taxon>Tenebrio</taxon>
    </lineage>
</organism>
<keyword evidence="5" id="KW-0521">NADP</keyword>
<proteinExistence type="predicted"/>
<keyword evidence="6" id="KW-0560">Oxidoreductase</keyword>
<reference evidence="10" key="2">
    <citation type="submission" date="2021-08" db="EMBL/GenBank/DDBJ databases">
        <authorList>
            <person name="Eriksson T."/>
        </authorList>
    </citation>
    <scope>NUCLEOTIDE SEQUENCE</scope>
    <source>
        <strain evidence="10">Stoneville</strain>
        <tissue evidence="10">Whole head</tissue>
    </source>
</reference>
<evidence type="ECO:0000256" key="5">
    <source>
        <dbReference type="ARBA" id="ARBA00022857"/>
    </source>
</evidence>
<dbReference type="PANTHER" id="PTHR46028">
    <property type="entry name" value="KYNURENINE 3-MONOOXYGENASE"/>
    <property type="match status" value="1"/>
</dbReference>
<evidence type="ECO:0000256" key="6">
    <source>
        <dbReference type="ARBA" id="ARBA00023002"/>
    </source>
</evidence>
<feature type="transmembrane region" description="Helical" evidence="8">
    <location>
        <begin position="371"/>
        <end position="390"/>
    </location>
</feature>
<reference evidence="10" key="1">
    <citation type="journal article" date="2020" name="J Insects Food Feed">
        <title>The yellow mealworm (Tenebrio molitor) genome: a resource for the emerging insects as food and feed industry.</title>
        <authorList>
            <person name="Eriksson T."/>
            <person name="Andere A."/>
            <person name="Kelstrup H."/>
            <person name="Emery V."/>
            <person name="Picard C."/>
        </authorList>
    </citation>
    <scope>NUCLEOTIDE SEQUENCE</scope>
    <source>
        <strain evidence="10">Stoneville</strain>
        <tissue evidence="10">Whole head</tissue>
    </source>
</reference>
<evidence type="ECO:0000259" key="9">
    <source>
        <dbReference type="Pfam" id="PF01494"/>
    </source>
</evidence>
<dbReference type="PANTHER" id="PTHR46028:SF2">
    <property type="entry name" value="KYNURENINE 3-MONOOXYGENASE"/>
    <property type="match status" value="1"/>
</dbReference>
<comment type="caution">
    <text evidence="10">The sequence shown here is derived from an EMBL/GenBank/DDBJ whole genome shotgun (WGS) entry which is preliminary data.</text>
</comment>
<dbReference type="SUPFAM" id="SSF51905">
    <property type="entry name" value="FAD/NAD(P)-binding domain"/>
    <property type="match status" value="1"/>
</dbReference>
<feature type="domain" description="FAD-binding" evidence="9">
    <location>
        <begin position="9"/>
        <end position="277"/>
    </location>
</feature>
<dbReference type="InterPro" id="IPR002938">
    <property type="entry name" value="FAD-bd"/>
</dbReference>
<keyword evidence="3" id="KW-0662">Pyridine nucleotide biosynthesis</keyword>
<dbReference type="PRINTS" id="PR00420">
    <property type="entry name" value="RNGMNOXGNASE"/>
</dbReference>
<evidence type="ECO:0000256" key="3">
    <source>
        <dbReference type="ARBA" id="ARBA00022642"/>
    </source>
</evidence>
<evidence type="ECO:0000256" key="2">
    <source>
        <dbReference type="ARBA" id="ARBA00022630"/>
    </source>
</evidence>
<dbReference type="GO" id="GO:0005741">
    <property type="term" value="C:mitochondrial outer membrane"/>
    <property type="evidence" value="ECO:0007669"/>
    <property type="project" value="TreeGrafter"/>
</dbReference>
<sequence>MALSNRGRRALAAVGLEDLILESAIPMKGRMLHDLEGRTKSVPYDARSGQCIYSISRNYLNKVLLTELESYPNVKLYFGYKLISVNFDEETIAVLNVKTQKLETHQSDLIIGADGAFSTLRRFMQLIPLFEFSQTYIKHGYLELTVPPQRGLQMTPNHLHIWPRGQFMMIALPNQDNSWTVTLFMPFTNFTSLKNEKQLIRFFQRVFPDSVSLLGEDLLARDFFKTKPSPLVSLKCNPYHVGTKFLIVGDAAHAMVPFYGQGMNAGFEDCLILNSILDQNKDDVGSTVHEFSARRVEDAQAICDLAMYNYVEMRDLVTRRSYHLRKLFDEVLFKLLPNMWIPLYNSVTFSGIGYKECVANRQWQDRTIERLFWSIVLVLAVVLAYVYSLWWR</sequence>
<dbReference type="Gene3D" id="3.50.50.60">
    <property type="entry name" value="FAD/NAD(P)-binding domain"/>
    <property type="match status" value="1"/>
</dbReference>
<protein>
    <recommendedName>
        <fullName evidence="9">FAD-binding domain-containing protein</fullName>
    </recommendedName>
</protein>
<dbReference type="EMBL" id="JABDTM020013919">
    <property type="protein sequence ID" value="KAH0819707.1"/>
    <property type="molecule type" value="Genomic_DNA"/>
</dbReference>
<comment type="cofactor">
    <cofactor evidence="1">
        <name>FAD</name>
        <dbReference type="ChEBI" id="CHEBI:57692"/>
    </cofactor>
</comment>
<evidence type="ECO:0000256" key="7">
    <source>
        <dbReference type="ARBA" id="ARBA00023033"/>
    </source>
</evidence>
<dbReference type="Proteomes" id="UP000719412">
    <property type="component" value="Unassembled WGS sequence"/>
</dbReference>
<dbReference type="InterPro" id="IPR036188">
    <property type="entry name" value="FAD/NAD-bd_sf"/>
</dbReference>
<evidence type="ECO:0000313" key="10">
    <source>
        <dbReference type="EMBL" id="KAH0819707.1"/>
    </source>
</evidence>
<evidence type="ECO:0000313" key="11">
    <source>
        <dbReference type="Proteomes" id="UP000719412"/>
    </source>
</evidence>
<keyword evidence="7" id="KW-0503">Monooxygenase</keyword>
<dbReference type="GO" id="GO:0070189">
    <property type="term" value="P:kynurenine metabolic process"/>
    <property type="evidence" value="ECO:0007669"/>
    <property type="project" value="TreeGrafter"/>
</dbReference>
<evidence type="ECO:0000256" key="8">
    <source>
        <dbReference type="SAM" id="Phobius"/>
    </source>
</evidence>
<dbReference type="GO" id="GO:0004502">
    <property type="term" value="F:kynurenine 3-monooxygenase activity"/>
    <property type="evidence" value="ECO:0007669"/>
    <property type="project" value="TreeGrafter"/>
</dbReference>
<keyword evidence="8" id="KW-1133">Transmembrane helix</keyword>
<keyword evidence="4" id="KW-0274">FAD</keyword>
<keyword evidence="2" id="KW-0285">Flavoprotein</keyword>
<dbReference type="FunFam" id="3.50.50.60:FF:000185">
    <property type="entry name" value="Kynurenine 3-monooxygenase"/>
    <property type="match status" value="1"/>
</dbReference>